<name>A0A840F1X3_9ACTN</name>
<protein>
    <submittedName>
        <fullName evidence="1">Uncharacterized protein</fullName>
    </submittedName>
</protein>
<dbReference type="Proteomes" id="UP000551501">
    <property type="component" value="Unassembled WGS sequence"/>
</dbReference>
<keyword evidence="2" id="KW-1185">Reference proteome</keyword>
<dbReference type="EMBL" id="JACIFP010000001">
    <property type="protein sequence ID" value="MBB4136463.1"/>
    <property type="molecule type" value="Genomic_DNA"/>
</dbReference>
<evidence type="ECO:0000313" key="2">
    <source>
        <dbReference type="Proteomes" id="UP000551501"/>
    </source>
</evidence>
<gene>
    <name evidence="1" type="ORF">BKA16_003015</name>
</gene>
<evidence type="ECO:0000313" key="1">
    <source>
        <dbReference type="EMBL" id="MBB4136463.1"/>
    </source>
</evidence>
<organism evidence="1 2">
    <name type="scientific">Gordonia humi</name>
    <dbReference type="NCBI Taxonomy" id="686429"/>
    <lineage>
        <taxon>Bacteria</taxon>
        <taxon>Bacillati</taxon>
        <taxon>Actinomycetota</taxon>
        <taxon>Actinomycetes</taxon>
        <taxon>Mycobacteriales</taxon>
        <taxon>Gordoniaceae</taxon>
        <taxon>Gordonia</taxon>
    </lineage>
</organism>
<proteinExistence type="predicted"/>
<accession>A0A840F1X3</accession>
<dbReference type="AlphaFoldDB" id="A0A840F1X3"/>
<reference evidence="1 2" key="1">
    <citation type="submission" date="2020-08" db="EMBL/GenBank/DDBJ databases">
        <title>Sequencing the genomes of 1000 actinobacteria strains.</title>
        <authorList>
            <person name="Klenk H.-P."/>
        </authorList>
    </citation>
    <scope>NUCLEOTIDE SEQUENCE [LARGE SCALE GENOMIC DNA]</scope>
    <source>
        <strain evidence="1 2">DSM 45298</strain>
    </source>
</reference>
<sequence length="201" mass="22259">MADNAISEQMPSVSDDGRTYMTYEQFGRRFFEVAVTEDRIGSAFASVAGESFQVGPLLVGPGGVARVEADVSIAEPRIRRNVAETITFVVELPLKIALLVDLKLDRIRYDVTGLVTLPLTVRCAEPLQLRIEVAKPRPRDVIVDVSSDTMRGSIIRTIAQVDDEIRRVIAKFVADEVDKPEIKKARLIDVDVELGRAFEGM</sequence>
<comment type="caution">
    <text evidence="1">The sequence shown here is derived from an EMBL/GenBank/DDBJ whole genome shotgun (WGS) entry which is preliminary data.</text>
</comment>